<dbReference type="AlphaFoldDB" id="A0A1H4JK96"/>
<sequence>MTAKRLMLLATYNISKDRTEEEYDEFCREVDTPFYNSIPGVVRYSNWKVVEENLGSVGFKYIDFIVVEGDEPFKMFEDNQKIKDFIVKWEEQWAEFGTDEQYLGKNYQIVKLEEVAAPD</sequence>
<reference evidence="2" key="1">
    <citation type="submission" date="2016-10" db="EMBL/GenBank/DDBJ databases">
        <authorList>
            <person name="Varghese N."/>
        </authorList>
    </citation>
    <scope>NUCLEOTIDE SEQUENCE [LARGE SCALE GENOMIC DNA]</scope>
    <source>
        <strain evidence="2">DSM 44719</strain>
    </source>
</reference>
<dbReference type="Proteomes" id="UP000183407">
    <property type="component" value="Unassembled WGS sequence"/>
</dbReference>
<protein>
    <recommendedName>
        <fullName evidence="3">EthD domain-containing protein</fullName>
    </recommendedName>
</protein>
<dbReference type="EMBL" id="FNTL01000003">
    <property type="protein sequence ID" value="SEB46750.1"/>
    <property type="molecule type" value="Genomic_DNA"/>
</dbReference>
<evidence type="ECO:0000313" key="2">
    <source>
        <dbReference type="Proteomes" id="UP000183407"/>
    </source>
</evidence>
<accession>A0A1H4JK96</accession>
<organism evidence="1 2">
    <name type="scientific">Rhodococcus jostii</name>
    <dbReference type="NCBI Taxonomy" id="132919"/>
    <lineage>
        <taxon>Bacteria</taxon>
        <taxon>Bacillati</taxon>
        <taxon>Actinomycetota</taxon>
        <taxon>Actinomycetes</taxon>
        <taxon>Mycobacteriales</taxon>
        <taxon>Nocardiaceae</taxon>
        <taxon>Rhodococcus</taxon>
    </lineage>
</organism>
<gene>
    <name evidence="1" type="ORF">SAMN04490220_0962</name>
</gene>
<proteinExistence type="predicted"/>
<evidence type="ECO:0008006" key="3">
    <source>
        <dbReference type="Google" id="ProtNLM"/>
    </source>
</evidence>
<dbReference type="RefSeq" id="WP_143048834.1">
    <property type="nucleotide sequence ID" value="NZ_FNTL01000003.1"/>
</dbReference>
<dbReference type="OrthoDB" id="7836948at2"/>
<evidence type="ECO:0000313" key="1">
    <source>
        <dbReference type="EMBL" id="SEB46750.1"/>
    </source>
</evidence>
<dbReference type="Gene3D" id="3.30.70.100">
    <property type="match status" value="1"/>
</dbReference>
<name>A0A1H4JK96_RHOJO</name>